<gene>
    <name evidence="3" type="ORF">F0U60_07440</name>
</gene>
<name>A0ABY9WJN7_9BACT</name>
<evidence type="ECO:0000313" key="3">
    <source>
        <dbReference type="EMBL" id="WNG43943.1"/>
    </source>
</evidence>
<dbReference type="InterPro" id="IPR019734">
    <property type="entry name" value="TPR_rpt"/>
</dbReference>
<dbReference type="PANTHER" id="PTHR23011">
    <property type="entry name" value="CYCLIC NUCLEOTIDE-BINDING DOMAIN CONTAINING PROTEIN"/>
    <property type="match status" value="1"/>
</dbReference>
<dbReference type="Gene3D" id="1.25.40.10">
    <property type="entry name" value="Tetratricopeptide repeat domain"/>
    <property type="match status" value="1"/>
</dbReference>
<reference evidence="3 4" key="1">
    <citation type="submission" date="2019-08" db="EMBL/GenBank/DDBJ databases">
        <title>Archangium and Cystobacter genomes.</title>
        <authorList>
            <person name="Chen I.-C.K."/>
            <person name="Wielgoss S."/>
        </authorList>
    </citation>
    <scope>NUCLEOTIDE SEQUENCE [LARGE SCALE GENOMIC DNA]</scope>
    <source>
        <strain evidence="3 4">Cbm 6</strain>
    </source>
</reference>
<proteinExistence type="predicted"/>
<dbReference type="InterPro" id="IPR018490">
    <property type="entry name" value="cNMP-bd_dom_sf"/>
</dbReference>
<dbReference type="EMBL" id="CP043494">
    <property type="protein sequence ID" value="WNG43943.1"/>
    <property type="molecule type" value="Genomic_DNA"/>
</dbReference>
<dbReference type="CDD" id="cd00038">
    <property type="entry name" value="CAP_ED"/>
    <property type="match status" value="2"/>
</dbReference>
<sequence length="487" mass="53623">MEDTSAWVRPERSRTARSAAPRSRFTFSRSSMSRPTLLQKTARGERLTRLGPYLAPPVPLPSPPSRRSCARRTVAPVTSRQEVPVALPPTEAQQLVRQHKDSAAANILQGKPAEALADYRKVVELSPHDSAARLKVAELLAQLGQRQEAVREFHYLAIRYAAEGQTLHAIAACKLILAIDPEHQETQENLASLIAMQSAEQSTGASPPEKPAPTPLFSQLPRDVFVALLGMLEVRRVSGGEPIITEGERGHSMFILVQGTVRVVHTPENALPRTLAEIGEGSFFGEMGLISDAPRTATVIATRDCTLLEVTREMLAQLSARFPSLELVVQQFYKDRLLDNLLKSNPVFQPLSDAQKRAISQRFQSRSVEPGTVLLQQGQRSNALHLLLRGRCSVVHQDPEGSERPYPDMTEGSVFGEISLLLDLRVTATVRAATPCLLLMLDQETVKELVLPHPDVRRALTQLSRERLDRTAALLSDGAEVQGSFLI</sequence>
<dbReference type="InterPro" id="IPR014710">
    <property type="entry name" value="RmlC-like_jellyroll"/>
</dbReference>
<feature type="domain" description="Cyclic nucleotide-binding" evidence="2">
    <location>
        <begin position="216"/>
        <end position="334"/>
    </location>
</feature>
<dbReference type="SMART" id="SM00100">
    <property type="entry name" value="cNMP"/>
    <property type="match status" value="2"/>
</dbReference>
<dbReference type="PANTHER" id="PTHR23011:SF28">
    <property type="entry name" value="CYCLIC NUCLEOTIDE-BINDING DOMAIN CONTAINING PROTEIN"/>
    <property type="match status" value="1"/>
</dbReference>
<feature type="domain" description="Cyclic nucleotide-binding" evidence="2">
    <location>
        <begin position="347"/>
        <end position="468"/>
    </location>
</feature>
<feature type="compositionally biased region" description="Low complexity" evidence="1">
    <location>
        <begin position="16"/>
        <end position="36"/>
    </location>
</feature>
<dbReference type="InterPro" id="IPR018488">
    <property type="entry name" value="cNMP-bd_CS"/>
</dbReference>
<organism evidence="3 4">
    <name type="scientific">Archangium minus</name>
    <dbReference type="NCBI Taxonomy" id="83450"/>
    <lineage>
        <taxon>Bacteria</taxon>
        <taxon>Pseudomonadati</taxon>
        <taxon>Myxococcota</taxon>
        <taxon>Myxococcia</taxon>
        <taxon>Myxococcales</taxon>
        <taxon>Cystobacterineae</taxon>
        <taxon>Archangiaceae</taxon>
        <taxon>Archangium</taxon>
    </lineage>
</organism>
<evidence type="ECO:0000259" key="2">
    <source>
        <dbReference type="SMART" id="SM00100"/>
    </source>
</evidence>
<dbReference type="PRINTS" id="PR00103">
    <property type="entry name" value="CAMPKINASE"/>
</dbReference>
<dbReference type="Gene3D" id="2.60.120.10">
    <property type="entry name" value="Jelly Rolls"/>
    <property type="match status" value="2"/>
</dbReference>
<protein>
    <submittedName>
        <fullName evidence="3">Cyclic nucleotide-binding domain-containing protein</fullName>
    </submittedName>
</protein>
<dbReference type="SUPFAM" id="SSF51206">
    <property type="entry name" value="cAMP-binding domain-like"/>
    <property type="match status" value="2"/>
</dbReference>
<keyword evidence="4" id="KW-1185">Reference proteome</keyword>
<feature type="region of interest" description="Disordered" evidence="1">
    <location>
        <begin position="1"/>
        <end position="38"/>
    </location>
</feature>
<dbReference type="SUPFAM" id="SSF48452">
    <property type="entry name" value="TPR-like"/>
    <property type="match status" value="1"/>
</dbReference>
<dbReference type="InterPro" id="IPR011990">
    <property type="entry name" value="TPR-like_helical_dom_sf"/>
</dbReference>
<dbReference type="SMART" id="SM00028">
    <property type="entry name" value="TPR"/>
    <property type="match status" value="2"/>
</dbReference>
<feature type="region of interest" description="Disordered" evidence="1">
    <location>
        <begin position="198"/>
        <end position="217"/>
    </location>
</feature>
<dbReference type="InterPro" id="IPR000595">
    <property type="entry name" value="cNMP-bd_dom"/>
</dbReference>
<evidence type="ECO:0000313" key="4">
    <source>
        <dbReference type="Proteomes" id="UP001611383"/>
    </source>
</evidence>
<dbReference type="Pfam" id="PF00027">
    <property type="entry name" value="cNMP_binding"/>
    <property type="match status" value="2"/>
</dbReference>
<evidence type="ECO:0000256" key="1">
    <source>
        <dbReference type="SAM" id="MobiDB-lite"/>
    </source>
</evidence>
<dbReference type="PROSITE" id="PS00889">
    <property type="entry name" value="CNMP_BINDING_2"/>
    <property type="match status" value="1"/>
</dbReference>
<dbReference type="PROSITE" id="PS00888">
    <property type="entry name" value="CNMP_BINDING_1"/>
    <property type="match status" value="1"/>
</dbReference>
<dbReference type="Pfam" id="PF14559">
    <property type="entry name" value="TPR_19"/>
    <property type="match status" value="1"/>
</dbReference>
<accession>A0ABY9WJN7</accession>
<dbReference type="Proteomes" id="UP001611383">
    <property type="component" value="Chromosome"/>
</dbReference>